<accession>A0A6C0EBA9</accession>
<evidence type="ECO:0000313" key="1">
    <source>
        <dbReference type="EMBL" id="QHT24665.1"/>
    </source>
</evidence>
<dbReference type="AlphaFoldDB" id="A0A6C0EBA9"/>
<dbReference type="EMBL" id="MN739747">
    <property type="protein sequence ID" value="QHT24665.1"/>
    <property type="molecule type" value="Genomic_DNA"/>
</dbReference>
<protein>
    <submittedName>
        <fullName evidence="1">Uncharacterized protein</fullName>
    </submittedName>
</protein>
<organism evidence="1">
    <name type="scientific">viral metagenome</name>
    <dbReference type="NCBI Taxonomy" id="1070528"/>
    <lineage>
        <taxon>unclassified sequences</taxon>
        <taxon>metagenomes</taxon>
        <taxon>organismal metagenomes</taxon>
    </lineage>
</organism>
<name>A0A6C0EBA9_9ZZZZ</name>
<reference evidence="1" key="1">
    <citation type="journal article" date="2020" name="Nature">
        <title>Giant virus diversity and host interactions through global metagenomics.</title>
        <authorList>
            <person name="Schulz F."/>
            <person name="Roux S."/>
            <person name="Paez-Espino D."/>
            <person name="Jungbluth S."/>
            <person name="Walsh D.A."/>
            <person name="Denef V.J."/>
            <person name="McMahon K.D."/>
            <person name="Konstantinidis K.T."/>
            <person name="Eloe-Fadrosh E.A."/>
            <person name="Kyrpides N.C."/>
            <person name="Woyke T."/>
        </authorList>
    </citation>
    <scope>NUCLEOTIDE SEQUENCE</scope>
    <source>
        <strain evidence="1">GVMAG-M-3300023179-150</strain>
    </source>
</reference>
<proteinExistence type="predicted"/>
<sequence>MMRHIYTIKPKPYTKDVVEDKDDDICFDVVIKIPQYDLLCLYFPLVEQNFNENVTSE</sequence>